<dbReference type="InterPro" id="IPR036390">
    <property type="entry name" value="WH_DNA-bd_sf"/>
</dbReference>
<dbReference type="PANTHER" id="PTHR30537">
    <property type="entry name" value="HTH-TYPE TRANSCRIPTIONAL REGULATOR"/>
    <property type="match status" value="1"/>
</dbReference>
<dbReference type="Pfam" id="PF00126">
    <property type="entry name" value="HTH_1"/>
    <property type="match status" value="1"/>
</dbReference>
<evidence type="ECO:0000313" key="6">
    <source>
        <dbReference type="EMBL" id="OWY27160.1"/>
    </source>
</evidence>
<dbReference type="EMBL" id="NJGU01000013">
    <property type="protein sequence ID" value="OWY27160.1"/>
    <property type="molecule type" value="Genomic_DNA"/>
</dbReference>
<comment type="caution">
    <text evidence="6">The sequence shown here is derived from an EMBL/GenBank/DDBJ whole genome shotgun (WGS) entry which is preliminary data.</text>
</comment>
<dbReference type="CDD" id="cd08422">
    <property type="entry name" value="PBP2_CrgA_like"/>
    <property type="match status" value="1"/>
</dbReference>
<accession>A0A246WLG5</accession>
<dbReference type="SUPFAM" id="SSF53850">
    <property type="entry name" value="Periplasmic binding protein-like II"/>
    <property type="match status" value="1"/>
</dbReference>
<dbReference type="SUPFAM" id="SSF46785">
    <property type="entry name" value="Winged helix' DNA-binding domain"/>
    <property type="match status" value="1"/>
</dbReference>
<dbReference type="FunFam" id="3.40.190.290:FF:000001">
    <property type="entry name" value="Transcriptional regulator, LysR family"/>
    <property type="match status" value="1"/>
</dbReference>
<dbReference type="GO" id="GO:0003700">
    <property type="term" value="F:DNA-binding transcription factor activity"/>
    <property type="evidence" value="ECO:0007669"/>
    <property type="project" value="InterPro"/>
</dbReference>
<keyword evidence="2" id="KW-0805">Transcription regulation</keyword>
<name>A0A246WLG5_9BURK</name>
<dbReference type="Gene3D" id="3.40.190.290">
    <property type="match status" value="1"/>
</dbReference>
<dbReference type="AlphaFoldDB" id="A0A246WLG5"/>
<protein>
    <submittedName>
        <fullName evidence="6">LysR family transcriptional regulator</fullName>
    </submittedName>
</protein>
<dbReference type="Gene3D" id="1.10.10.10">
    <property type="entry name" value="Winged helix-like DNA-binding domain superfamily/Winged helix DNA-binding domain"/>
    <property type="match status" value="1"/>
</dbReference>
<dbReference type="Proteomes" id="UP000197596">
    <property type="component" value="Unassembled WGS sequence"/>
</dbReference>
<evidence type="ECO:0000256" key="4">
    <source>
        <dbReference type="ARBA" id="ARBA00023163"/>
    </source>
</evidence>
<dbReference type="PROSITE" id="PS50931">
    <property type="entry name" value="HTH_LYSR"/>
    <property type="match status" value="1"/>
</dbReference>
<evidence type="ECO:0000256" key="3">
    <source>
        <dbReference type="ARBA" id="ARBA00023125"/>
    </source>
</evidence>
<dbReference type="RefSeq" id="WP_088752447.1">
    <property type="nucleotide sequence ID" value="NZ_NJGU01000013.1"/>
</dbReference>
<comment type="similarity">
    <text evidence="1">Belongs to the LysR transcriptional regulatory family.</text>
</comment>
<reference evidence="6 7" key="1">
    <citation type="submission" date="2017-06" db="EMBL/GenBank/DDBJ databases">
        <title>Herbaspirillum phytohormonus sp. nov., isolated from the root nodule of Robinia pseudoacacia in lead-zinc mine.</title>
        <authorList>
            <person name="Fan M."/>
            <person name="Lin Y."/>
        </authorList>
    </citation>
    <scope>NUCLEOTIDE SEQUENCE [LARGE SCALE GENOMIC DNA]</scope>
    <source>
        <strain evidence="6 7">HZ10</strain>
    </source>
</reference>
<proteinExistence type="inferred from homology"/>
<organism evidence="6 7">
    <name type="scientific">Herbaspirillum robiniae</name>
    <dbReference type="NCBI Taxonomy" id="2014887"/>
    <lineage>
        <taxon>Bacteria</taxon>
        <taxon>Pseudomonadati</taxon>
        <taxon>Pseudomonadota</taxon>
        <taxon>Betaproteobacteria</taxon>
        <taxon>Burkholderiales</taxon>
        <taxon>Oxalobacteraceae</taxon>
        <taxon>Herbaspirillum</taxon>
    </lineage>
</organism>
<evidence type="ECO:0000313" key="7">
    <source>
        <dbReference type="Proteomes" id="UP000197596"/>
    </source>
</evidence>
<dbReference type="GO" id="GO:0006351">
    <property type="term" value="P:DNA-templated transcription"/>
    <property type="evidence" value="ECO:0007669"/>
    <property type="project" value="TreeGrafter"/>
</dbReference>
<dbReference type="FunFam" id="1.10.10.10:FF:000001">
    <property type="entry name" value="LysR family transcriptional regulator"/>
    <property type="match status" value="1"/>
</dbReference>
<dbReference type="GO" id="GO:0043565">
    <property type="term" value="F:sequence-specific DNA binding"/>
    <property type="evidence" value="ECO:0007669"/>
    <property type="project" value="TreeGrafter"/>
</dbReference>
<feature type="domain" description="HTH lysR-type" evidence="5">
    <location>
        <begin position="1"/>
        <end position="60"/>
    </location>
</feature>
<keyword evidence="3" id="KW-0238">DNA-binding</keyword>
<evidence type="ECO:0000256" key="2">
    <source>
        <dbReference type="ARBA" id="ARBA00023015"/>
    </source>
</evidence>
<evidence type="ECO:0000256" key="1">
    <source>
        <dbReference type="ARBA" id="ARBA00009437"/>
    </source>
</evidence>
<dbReference type="InterPro" id="IPR000847">
    <property type="entry name" value="LysR_HTH_N"/>
</dbReference>
<dbReference type="InterPro" id="IPR058163">
    <property type="entry name" value="LysR-type_TF_proteobact-type"/>
</dbReference>
<evidence type="ECO:0000259" key="5">
    <source>
        <dbReference type="PROSITE" id="PS50931"/>
    </source>
</evidence>
<dbReference type="InterPro" id="IPR005119">
    <property type="entry name" value="LysR_subst-bd"/>
</dbReference>
<sequence>MTQNLGDIRLFVEAAGLGSLSAAGRKMGLSPAAASARLVKLEAALNTRLFERTTRALRLTAEGALYLAHCQQALDALDDAQAALQAGRSAVSGKLRIAATSDFGRNVLQGWLEEFNRLHPQITIALILGDAVANLLQDDLDLAIRFGVPQNSSMVARPLAFNRRVLCAAPAYVAAHGMPAHPSDLHRHACIVLFSASGMANEWRFERDGKTESFIVPPAGARETNDGAVAREWAIGGHGIAMKSVWDIGADLQAGRLRVVMPQWRTPDAPVHALYQRTRYMAPRVRALLDFLVERFERAGVELEAVLRPGGAAGQ</sequence>
<dbReference type="InterPro" id="IPR036388">
    <property type="entry name" value="WH-like_DNA-bd_sf"/>
</dbReference>
<keyword evidence="4" id="KW-0804">Transcription</keyword>
<dbReference type="Pfam" id="PF03466">
    <property type="entry name" value="LysR_substrate"/>
    <property type="match status" value="1"/>
</dbReference>
<gene>
    <name evidence="6" type="ORF">CEJ42_20605</name>
</gene>
<dbReference type="PANTHER" id="PTHR30537:SF21">
    <property type="entry name" value="HTH-TYPE TRANSCRIPTIONAL REGULATOR SINR-RELATED"/>
    <property type="match status" value="1"/>
</dbReference>